<dbReference type="KEGG" id="cga:Celgi_2384"/>
<evidence type="ECO:0000256" key="1">
    <source>
        <dbReference type="SAM" id="MobiDB-lite"/>
    </source>
</evidence>
<dbReference type="AlphaFoldDB" id="F8A1J9"/>
<dbReference type="eggNOG" id="COG5401">
    <property type="taxonomic scope" value="Bacteria"/>
</dbReference>
<evidence type="ECO:0000259" key="2">
    <source>
        <dbReference type="Pfam" id="PF24837"/>
    </source>
</evidence>
<dbReference type="Proteomes" id="UP000000485">
    <property type="component" value="Chromosome"/>
</dbReference>
<reference evidence="4" key="1">
    <citation type="submission" date="2011-04" db="EMBL/GenBank/DDBJ databases">
        <title>Complete sequence of Cellvibrio gilvus ATCC 13127.</title>
        <authorList>
            <person name="Lucas S."/>
            <person name="Han J."/>
            <person name="Lapidus A."/>
            <person name="Cheng J.-F."/>
            <person name="Goodwin L."/>
            <person name="Pitluck S."/>
            <person name="Peters L."/>
            <person name="Munk A."/>
            <person name="Detter J.C."/>
            <person name="Han C."/>
            <person name="Tapia R."/>
            <person name="Land M."/>
            <person name="Hauser L."/>
            <person name="Kyrpides N."/>
            <person name="Ivanova N."/>
            <person name="Ovchinnikova G."/>
            <person name="Pagani I."/>
            <person name="Mead D."/>
            <person name="Brumm P."/>
            <person name="Woyke T."/>
        </authorList>
    </citation>
    <scope>NUCLEOTIDE SEQUENCE [LARGE SCALE GENOMIC DNA]</scope>
    <source>
        <strain evidence="4">ATCC 13127 / NRRL B-14078</strain>
    </source>
</reference>
<gene>
    <name evidence="3" type="ordered locus">Celgi_2384</name>
</gene>
<dbReference type="InterPro" id="IPR056303">
    <property type="entry name" value="AMIN-like"/>
</dbReference>
<evidence type="ECO:0000313" key="3">
    <source>
        <dbReference type="EMBL" id="AEI12883.1"/>
    </source>
</evidence>
<accession>F8A1J9</accession>
<keyword evidence="4" id="KW-1185">Reference proteome</keyword>
<feature type="compositionally biased region" description="Low complexity" evidence="1">
    <location>
        <begin position="23"/>
        <end position="42"/>
    </location>
</feature>
<protein>
    <recommendedName>
        <fullName evidence="2">AMIN-like domain-containing protein</fullName>
    </recommendedName>
</protein>
<evidence type="ECO:0000313" key="4">
    <source>
        <dbReference type="Proteomes" id="UP000000485"/>
    </source>
</evidence>
<sequence>MGGAALVVVALSACGGAGDPDDVPTTTGPGTASSSSSPSAPATSPPASPAATTAPPEPAGPPFAEPGGELVREAGASAALTVVDVRVGRHPGFDRVVYELAGQGTPGWRIQYVDEAVDDPSGEPVDVTGDAFLQVLVTGTAYPDDTGHDEFAENLLPAAGAVREVTRPLTFEGITQSFVGLDEQRPLRVALLRDPVRVVVDVRTT</sequence>
<dbReference type="HOGENOM" id="CLU_099777_1_1_11"/>
<dbReference type="EMBL" id="CP002665">
    <property type="protein sequence ID" value="AEI12883.1"/>
    <property type="molecule type" value="Genomic_DNA"/>
</dbReference>
<feature type="region of interest" description="Disordered" evidence="1">
    <location>
        <begin position="14"/>
        <end position="68"/>
    </location>
</feature>
<proteinExistence type="predicted"/>
<feature type="domain" description="AMIN-like" evidence="2">
    <location>
        <begin position="81"/>
        <end position="203"/>
    </location>
</feature>
<feature type="compositionally biased region" description="Pro residues" evidence="1">
    <location>
        <begin position="55"/>
        <end position="64"/>
    </location>
</feature>
<dbReference type="STRING" id="593907.Celgi_2384"/>
<dbReference type="Pfam" id="PF24837">
    <property type="entry name" value="AMIN-like"/>
    <property type="match status" value="1"/>
</dbReference>
<organism evidence="3 4">
    <name type="scientific">Cellulomonas gilvus (strain ATCC 13127 / NRRL B-14078)</name>
    <name type="common">Cellvibrio gilvus</name>
    <dbReference type="NCBI Taxonomy" id="593907"/>
    <lineage>
        <taxon>Bacteria</taxon>
        <taxon>Bacillati</taxon>
        <taxon>Actinomycetota</taxon>
        <taxon>Actinomycetes</taxon>
        <taxon>Micrococcales</taxon>
        <taxon>Cellulomonadaceae</taxon>
        <taxon>Cellulomonas</taxon>
    </lineage>
</organism>
<name>F8A1J9_CELGA</name>